<dbReference type="EMBL" id="ML145284">
    <property type="protein sequence ID" value="TBU51799.1"/>
    <property type="molecule type" value="Genomic_DNA"/>
</dbReference>
<accession>A0A4Q9NCB9</accession>
<sequence>MLDEWIKALKNKHSREERTMALDESGDIMHAHSITMVKRWTKEMDVLLTFVGLFSAVLTAFVVLSYQLLRPGPADPSAIVIQTPAQLVGFSCNALHQPYRFTTPTPQFAAPTYAIWLNSLWFSSLVLSLASAAMAFVVKQLLSDYSSLSSTTHETILIRQYRWNRLMRWRVPAIVTAVPSLLQVALALFLSGLIIVLWSAHPIVATVVSVIAALVLAF</sequence>
<organism evidence="1 2">
    <name type="scientific">Dichomitus squalens</name>
    <dbReference type="NCBI Taxonomy" id="114155"/>
    <lineage>
        <taxon>Eukaryota</taxon>
        <taxon>Fungi</taxon>
        <taxon>Dikarya</taxon>
        <taxon>Basidiomycota</taxon>
        <taxon>Agaricomycotina</taxon>
        <taxon>Agaricomycetes</taxon>
        <taxon>Polyporales</taxon>
        <taxon>Polyporaceae</taxon>
        <taxon>Dichomitus</taxon>
    </lineage>
</organism>
<keyword evidence="2" id="KW-1185">Reference proteome</keyword>
<dbReference type="InterPro" id="IPR045338">
    <property type="entry name" value="DUF6535"/>
</dbReference>
<dbReference type="AlphaFoldDB" id="A0A4Q9NCB9"/>
<protein>
    <submittedName>
        <fullName evidence="1">Uncharacterized protein</fullName>
    </submittedName>
</protein>
<name>A0A4Q9NCB9_9APHY</name>
<dbReference type="Proteomes" id="UP000292082">
    <property type="component" value="Unassembled WGS sequence"/>
</dbReference>
<dbReference type="Pfam" id="PF20153">
    <property type="entry name" value="DUF6535"/>
    <property type="match status" value="1"/>
</dbReference>
<evidence type="ECO:0000313" key="1">
    <source>
        <dbReference type="EMBL" id="TBU51799.1"/>
    </source>
</evidence>
<proteinExistence type="predicted"/>
<gene>
    <name evidence="1" type="ORF">BD310DRAFT_788636</name>
</gene>
<feature type="non-terminal residue" evidence="1">
    <location>
        <position position="218"/>
    </location>
</feature>
<reference evidence="1 2" key="1">
    <citation type="submission" date="2019-01" db="EMBL/GenBank/DDBJ databases">
        <title>Draft genome sequences of three monokaryotic isolates of the white-rot basidiomycete fungus Dichomitus squalens.</title>
        <authorList>
            <consortium name="DOE Joint Genome Institute"/>
            <person name="Lopez S.C."/>
            <person name="Andreopoulos B."/>
            <person name="Pangilinan J."/>
            <person name="Lipzen A."/>
            <person name="Riley R."/>
            <person name="Ahrendt S."/>
            <person name="Ng V."/>
            <person name="Barry K."/>
            <person name="Daum C."/>
            <person name="Grigoriev I.V."/>
            <person name="Hilden K.S."/>
            <person name="Makela M.R."/>
            <person name="de Vries R.P."/>
        </authorList>
    </citation>
    <scope>NUCLEOTIDE SEQUENCE [LARGE SCALE GENOMIC DNA]</scope>
    <source>
        <strain evidence="1 2">CBS 464.89</strain>
    </source>
</reference>
<evidence type="ECO:0000313" key="2">
    <source>
        <dbReference type="Proteomes" id="UP000292082"/>
    </source>
</evidence>